<protein>
    <submittedName>
        <fullName evidence="3">C2H2-type domain-containing protein</fullName>
    </submittedName>
</protein>
<name>A0A914DVM1_9BILA</name>
<dbReference type="WBParaSite" id="ACRNAN_scaffold4015.g19700.t1">
    <property type="protein sequence ID" value="ACRNAN_scaffold4015.g19700.t1"/>
    <property type="gene ID" value="ACRNAN_scaffold4015.g19700"/>
</dbReference>
<evidence type="ECO:0000259" key="1">
    <source>
        <dbReference type="PROSITE" id="PS00028"/>
    </source>
</evidence>
<dbReference type="Proteomes" id="UP000887540">
    <property type="component" value="Unplaced"/>
</dbReference>
<dbReference type="InterPro" id="IPR013087">
    <property type="entry name" value="Znf_C2H2_type"/>
</dbReference>
<dbReference type="PROSITE" id="PS00028">
    <property type="entry name" value="ZINC_FINGER_C2H2_1"/>
    <property type="match status" value="1"/>
</dbReference>
<evidence type="ECO:0000313" key="2">
    <source>
        <dbReference type="Proteomes" id="UP000887540"/>
    </source>
</evidence>
<dbReference type="SMART" id="SM00355">
    <property type="entry name" value="ZnF_C2H2"/>
    <property type="match status" value="2"/>
</dbReference>
<dbReference type="AlphaFoldDB" id="A0A914DVM1"/>
<accession>A0A914DVM1</accession>
<organism evidence="2 3">
    <name type="scientific">Acrobeloides nanus</name>
    <dbReference type="NCBI Taxonomy" id="290746"/>
    <lineage>
        <taxon>Eukaryota</taxon>
        <taxon>Metazoa</taxon>
        <taxon>Ecdysozoa</taxon>
        <taxon>Nematoda</taxon>
        <taxon>Chromadorea</taxon>
        <taxon>Rhabditida</taxon>
        <taxon>Tylenchina</taxon>
        <taxon>Cephalobomorpha</taxon>
        <taxon>Cephaloboidea</taxon>
        <taxon>Cephalobidae</taxon>
        <taxon>Acrobeloides</taxon>
    </lineage>
</organism>
<proteinExistence type="predicted"/>
<reference evidence="3" key="1">
    <citation type="submission" date="2022-11" db="UniProtKB">
        <authorList>
            <consortium name="WormBaseParasite"/>
        </authorList>
    </citation>
    <scope>IDENTIFICATION</scope>
</reference>
<feature type="domain" description="C2H2-type" evidence="1">
    <location>
        <begin position="202"/>
        <end position="225"/>
    </location>
</feature>
<evidence type="ECO:0000313" key="3">
    <source>
        <dbReference type="WBParaSite" id="ACRNAN_scaffold4015.g19700.t1"/>
    </source>
</evidence>
<keyword evidence="2" id="KW-1185">Reference proteome</keyword>
<sequence>MVNNRAIVIQDDFLEVEQVEIVTQPPQTEVFEAVNLRSHSEFRPIPHNAEKGFLQHTDIYIDPKSMEYRLIHNPVNTEQQALLRKPMTRRMIWDKPSTSHAEDIPPVLQREDFVESEPVQPETSRKRRAEDAFDYTEEIGADEIYYMDEHYDQGDIYIQQLMERASGSLMPNLERKVGNASFEAILKRLSVRRDCDVRKTSCLVPMCGRVFESLPALAFHLSYAHIDVSANSRKDTVCLVCGITLASSKAKVAHLSMKHRELATIHSQNCVQQQDVVIAPGAPMARRLEYRQARLLQKSLVLQPYNNEQEIVGEDSGYYIETEEIPNQTVYQSVSRSLTPPRRSKVLGKGYYIPETSLNS</sequence>